<accession>A0A1N7RPW0</accession>
<dbReference type="Gene3D" id="3.30.930.10">
    <property type="entry name" value="Bira Bifunctional Protein, Domain 2"/>
    <property type="match status" value="1"/>
</dbReference>
<sequence length="334" mass="34773">MIGLGAIVANARQMSRAQNAVEVAIATISAMNASRTPPKAAAVATGTDWRIDRERAVALFGPHAHDWPIEIVEETGSTNADLMARVKALPRKAGALPRPIVRVAYLQTAGRGRRGRPWYAEPGNALLFSVACVLPRPLEGLAGLSLAVGVALVDGLRSLPVAGPGQIALKWPNDVLLEGDKLAGILIETAWSTEHASAVVIGIGTNVKGADELAAKVGAHNAEVPPQARGTVPTALQRALPNANLTDTLAAELNALEPALQRFGAEGFAPFQARWNAVHAYAGREVVLLEQGEELARGVAAGVDERGQLLLDTAAGRQTIATGDVSLRLADGAA</sequence>
<dbReference type="InterPro" id="IPR045864">
    <property type="entry name" value="aa-tRNA-synth_II/BPL/LPL"/>
</dbReference>
<dbReference type="InterPro" id="IPR004408">
    <property type="entry name" value="Biotin_CoA_COase_ligase"/>
</dbReference>
<evidence type="ECO:0000259" key="7">
    <source>
        <dbReference type="PROSITE" id="PS51733"/>
    </source>
</evidence>
<dbReference type="PROSITE" id="PS51733">
    <property type="entry name" value="BPL_LPL_CATALYTIC"/>
    <property type="match status" value="1"/>
</dbReference>
<dbReference type="Gene3D" id="2.30.30.100">
    <property type="match status" value="1"/>
</dbReference>
<dbReference type="PANTHER" id="PTHR12835:SF5">
    <property type="entry name" value="BIOTIN--PROTEIN LIGASE"/>
    <property type="match status" value="1"/>
</dbReference>
<evidence type="ECO:0000256" key="1">
    <source>
        <dbReference type="ARBA" id="ARBA00022598"/>
    </source>
</evidence>
<reference evidence="8 9" key="1">
    <citation type="submission" date="2016-12" db="EMBL/GenBank/DDBJ databases">
        <authorList>
            <person name="Song W.-J."/>
            <person name="Kurnit D.M."/>
        </authorList>
    </citation>
    <scope>NUCLEOTIDE SEQUENCE [LARGE SCALE GENOMIC DNA]</scope>
    <source>
        <strain evidence="8 9">STM7296</strain>
    </source>
</reference>
<proteinExistence type="predicted"/>
<dbReference type="GO" id="GO:0004077">
    <property type="term" value="F:biotin--[biotin carboxyl-carrier protein] ligase activity"/>
    <property type="evidence" value="ECO:0007669"/>
    <property type="project" value="UniProtKB-EC"/>
</dbReference>
<keyword evidence="4" id="KW-0092">Biotin</keyword>
<dbReference type="SUPFAM" id="SSF50037">
    <property type="entry name" value="C-terminal domain of transcriptional repressors"/>
    <property type="match status" value="1"/>
</dbReference>
<dbReference type="GO" id="GO:0005524">
    <property type="term" value="F:ATP binding"/>
    <property type="evidence" value="ECO:0007669"/>
    <property type="project" value="UniProtKB-KW"/>
</dbReference>
<feature type="domain" description="BPL/LPL catalytic" evidence="7">
    <location>
        <begin position="52"/>
        <end position="264"/>
    </location>
</feature>
<keyword evidence="3" id="KW-0067">ATP-binding</keyword>
<dbReference type="InterPro" id="IPR008988">
    <property type="entry name" value="Transcriptional_repressor_C"/>
</dbReference>
<evidence type="ECO:0000256" key="5">
    <source>
        <dbReference type="ARBA" id="ARBA00024227"/>
    </source>
</evidence>
<dbReference type="NCBIfam" id="TIGR00121">
    <property type="entry name" value="birA_ligase"/>
    <property type="match status" value="1"/>
</dbReference>
<organism evidence="8 9">
    <name type="scientific">Paraburkholderia ribeironis</name>
    <dbReference type="NCBI Taxonomy" id="1247936"/>
    <lineage>
        <taxon>Bacteria</taxon>
        <taxon>Pseudomonadati</taxon>
        <taxon>Pseudomonadota</taxon>
        <taxon>Betaproteobacteria</taxon>
        <taxon>Burkholderiales</taxon>
        <taxon>Burkholderiaceae</taxon>
        <taxon>Paraburkholderia</taxon>
    </lineage>
</organism>
<evidence type="ECO:0000256" key="6">
    <source>
        <dbReference type="ARBA" id="ARBA00047846"/>
    </source>
</evidence>
<name>A0A1N7RPW0_9BURK</name>
<dbReference type="GO" id="GO:0005737">
    <property type="term" value="C:cytoplasm"/>
    <property type="evidence" value="ECO:0007669"/>
    <property type="project" value="TreeGrafter"/>
</dbReference>
<dbReference type="InterPro" id="IPR003142">
    <property type="entry name" value="BPL_C"/>
</dbReference>
<dbReference type="NCBIfam" id="NF005405">
    <property type="entry name" value="PRK06955.1"/>
    <property type="match status" value="1"/>
</dbReference>
<keyword evidence="1 8" id="KW-0436">Ligase</keyword>
<dbReference type="STRING" id="1247936.BN2475_100118"/>
<evidence type="ECO:0000256" key="3">
    <source>
        <dbReference type="ARBA" id="ARBA00022840"/>
    </source>
</evidence>
<evidence type="ECO:0000256" key="2">
    <source>
        <dbReference type="ARBA" id="ARBA00022741"/>
    </source>
</evidence>
<dbReference type="PANTHER" id="PTHR12835">
    <property type="entry name" value="BIOTIN PROTEIN LIGASE"/>
    <property type="match status" value="1"/>
</dbReference>
<protein>
    <recommendedName>
        <fullName evidence="5">biotin--[biotin carboxyl-carrier protein] ligase</fullName>
        <ecNumber evidence="5">6.3.4.15</ecNumber>
    </recommendedName>
</protein>
<dbReference type="Pfam" id="PF03099">
    <property type="entry name" value="BPL_LplA_LipB"/>
    <property type="match status" value="1"/>
</dbReference>
<dbReference type="InterPro" id="IPR004143">
    <property type="entry name" value="BPL_LPL_catalytic"/>
</dbReference>
<dbReference type="AlphaFoldDB" id="A0A1N7RPW0"/>
<gene>
    <name evidence="8" type="ORF">BN2475_100118</name>
</gene>
<dbReference type="SUPFAM" id="SSF55681">
    <property type="entry name" value="Class II aaRS and biotin synthetases"/>
    <property type="match status" value="1"/>
</dbReference>
<evidence type="ECO:0000313" key="9">
    <source>
        <dbReference type="Proteomes" id="UP000187012"/>
    </source>
</evidence>
<keyword evidence="9" id="KW-1185">Reference proteome</keyword>
<evidence type="ECO:0000256" key="4">
    <source>
        <dbReference type="ARBA" id="ARBA00023267"/>
    </source>
</evidence>
<dbReference type="Proteomes" id="UP000187012">
    <property type="component" value="Unassembled WGS sequence"/>
</dbReference>
<dbReference type="EC" id="6.3.4.15" evidence="5"/>
<keyword evidence="2" id="KW-0547">Nucleotide-binding</keyword>
<evidence type="ECO:0000313" key="8">
    <source>
        <dbReference type="EMBL" id="SIT37089.1"/>
    </source>
</evidence>
<dbReference type="Pfam" id="PF02237">
    <property type="entry name" value="BPL_C"/>
    <property type="match status" value="1"/>
</dbReference>
<dbReference type="EMBL" id="CYGX02000010">
    <property type="protein sequence ID" value="SIT37089.1"/>
    <property type="molecule type" value="Genomic_DNA"/>
</dbReference>
<dbReference type="CDD" id="cd16442">
    <property type="entry name" value="BPL"/>
    <property type="match status" value="1"/>
</dbReference>
<comment type="catalytic activity">
    <reaction evidence="6">
        <text>biotin + L-lysyl-[protein] + ATP = N(6)-biotinyl-L-lysyl-[protein] + AMP + diphosphate + H(+)</text>
        <dbReference type="Rhea" id="RHEA:11756"/>
        <dbReference type="Rhea" id="RHEA-COMP:9752"/>
        <dbReference type="Rhea" id="RHEA-COMP:10505"/>
        <dbReference type="ChEBI" id="CHEBI:15378"/>
        <dbReference type="ChEBI" id="CHEBI:29969"/>
        <dbReference type="ChEBI" id="CHEBI:30616"/>
        <dbReference type="ChEBI" id="CHEBI:33019"/>
        <dbReference type="ChEBI" id="CHEBI:57586"/>
        <dbReference type="ChEBI" id="CHEBI:83144"/>
        <dbReference type="ChEBI" id="CHEBI:456215"/>
        <dbReference type="EC" id="6.3.4.15"/>
    </reaction>
</comment>